<dbReference type="EMBL" id="FN658267">
    <property type="protein sequence ID" value="CBY43466.1"/>
    <property type="molecule type" value="Genomic_DNA"/>
</dbReference>
<sequence length="24" mass="2760">RKRFVLTLVVDKCANDKALRNRGS</sequence>
<proteinExistence type="predicted"/>
<reference evidence="1" key="1">
    <citation type="journal article" date="2010" name="Science">
        <title>Plasticity of animal genome architecture unmasked by rapid evolution of a pelagic tunicate.</title>
        <authorList>
            <person name="Denoeud F."/>
            <person name="Henriet S."/>
            <person name="Mungpakdee S."/>
            <person name="Aury J.M."/>
            <person name="Da Silva C."/>
            <person name="Brinkmann H."/>
            <person name="Mikhaleva J."/>
            <person name="Olsen L.C."/>
            <person name="Jubin C."/>
            <person name="Canestro C."/>
            <person name="Bouquet J.M."/>
            <person name="Danks G."/>
            <person name="Poulain J."/>
            <person name="Campsteijn C."/>
            <person name="Adamski M."/>
            <person name="Cross I."/>
            <person name="Yadetie F."/>
            <person name="Muffato M."/>
            <person name="Louis A."/>
            <person name="Butcher S."/>
            <person name="Tsagkogeorga G."/>
            <person name="Konrad A."/>
            <person name="Singh S."/>
            <person name="Jensen M.F."/>
            <person name="Cong E.H."/>
            <person name="Eikeseth-Otteraa H."/>
            <person name="Noel B."/>
            <person name="Anthouard V."/>
            <person name="Porcel B.M."/>
            <person name="Kachouri-Lafond R."/>
            <person name="Nishino A."/>
            <person name="Ugolini M."/>
            <person name="Chourrout P."/>
            <person name="Nishida H."/>
            <person name="Aasland R."/>
            <person name="Huzurbazar S."/>
            <person name="Westhof E."/>
            <person name="Delsuc F."/>
            <person name="Lehrach H."/>
            <person name="Reinhardt R."/>
            <person name="Weissenbach J."/>
            <person name="Roy S.W."/>
            <person name="Artiguenave F."/>
            <person name="Postlethwait J.H."/>
            <person name="Manak J.R."/>
            <person name="Thompson E.M."/>
            <person name="Jaillon O."/>
            <person name="Du Pasquier L."/>
            <person name="Boudinot P."/>
            <person name="Liberles D.A."/>
            <person name="Volff J.N."/>
            <person name="Philippe H."/>
            <person name="Lenhard B."/>
            <person name="Roest Crollius H."/>
            <person name="Wincker P."/>
            <person name="Chourrout D."/>
        </authorList>
    </citation>
    <scope>NUCLEOTIDE SEQUENCE [LARGE SCALE GENOMIC DNA]</scope>
</reference>
<evidence type="ECO:0000313" key="1">
    <source>
        <dbReference type="EMBL" id="CBY43466.1"/>
    </source>
</evidence>
<gene>
    <name evidence="1" type="ORF">GSOID_T00028066001</name>
</gene>
<name>E4Z6Y8_OIKDI</name>
<accession>E4Z6Y8</accession>
<feature type="non-terminal residue" evidence="1">
    <location>
        <position position="1"/>
    </location>
</feature>
<dbReference type="AlphaFoldDB" id="E4Z6Y8"/>
<dbReference type="Proteomes" id="UP000011014">
    <property type="component" value="Unassembled WGS sequence"/>
</dbReference>
<protein>
    <submittedName>
        <fullName evidence="1">Uncharacterized protein</fullName>
    </submittedName>
</protein>
<organism evidence="1">
    <name type="scientific">Oikopleura dioica</name>
    <name type="common">Tunicate</name>
    <dbReference type="NCBI Taxonomy" id="34765"/>
    <lineage>
        <taxon>Eukaryota</taxon>
        <taxon>Metazoa</taxon>
        <taxon>Chordata</taxon>
        <taxon>Tunicata</taxon>
        <taxon>Appendicularia</taxon>
        <taxon>Copelata</taxon>
        <taxon>Oikopleuridae</taxon>
        <taxon>Oikopleura</taxon>
    </lineage>
</organism>